<dbReference type="InterPro" id="IPR006311">
    <property type="entry name" value="TAT_signal"/>
</dbReference>
<dbReference type="InterPro" id="IPR053135">
    <property type="entry name" value="AKR2_Oxidoreductase"/>
</dbReference>
<protein>
    <submittedName>
        <fullName evidence="4">Aldo/keto reductase</fullName>
    </submittedName>
</protein>
<name>A0ABS8JJM3_9GAMM</name>
<dbReference type="PANTHER" id="PTHR43312">
    <property type="entry name" value="D-THREO-ALDOSE 1-DEHYDROGENASE"/>
    <property type="match status" value="1"/>
</dbReference>
<organism evidence="4 5">
    <name type="scientific">Noviluteimonas lactosilytica</name>
    <dbReference type="NCBI Taxonomy" id="2888523"/>
    <lineage>
        <taxon>Bacteria</taxon>
        <taxon>Pseudomonadati</taxon>
        <taxon>Pseudomonadota</taxon>
        <taxon>Gammaproteobacteria</taxon>
        <taxon>Lysobacterales</taxon>
        <taxon>Lysobacteraceae</taxon>
        <taxon>Noviluteimonas</taxon>
    </lineage>
</organism>
<sequence>MADRRDFLATASLALAGAALAPLAACGREASTASRPPKFEGTLMTRPIPSTGERLPVIGMGTSDSFEVGDDEEARVALREVLSIFAAAGGKVVDTAPTYGSAEDVLGDLVAAQKLRERLFVATKLSGVQGRDEGFAQFEASLRRLRTDKVDLLQVHNLQDTETQIAVARELKAQGRARYIGLTHYREDAQDELAAQLRKHKPDFVQINYSPVSRGFERTILPVAKDLGIAVLINRAFDDGRLFQRVRDKPVPAWAKDVGADSWAQLFLKFALSPDAVTAVIPATSKPKHQVDNLKAGVGPMLDARQRAALVATLG</sequence>
<dbReference type="InterPro" id="IPR023210">
    <property type="entry name" value="NADP_OxRdtase_dom"/>
</dbReference>
<accession>A0ABS8JJM3</accession>
<evidence type="ECO:0000313" key="4">
    <source>
        <dbReference type="EMBL" id="MCC8363794.1"/>
    </source>
</evidence>
<reference evidence="4" key="1">
    <citation type="submission" date="2021-10" db="EMBL/GenBank/DDBJ databases">
        <authorList>
            <person name="Lyu M."/>
            <person name="Wang X."/>
            <person name="Meng X."/>
            <person name="Xu K."/>
        </authorList>
    </citation>
    <scope>NUCLEOTIDE SEQUENCE</scope>
    <source>
        <strain evidence="4">A6</strain>
    </source>
</reference>
<dbReference type="InterPro" id="IPR036812">
    <property type="entry name" value="NAD(P)_OxRdtase_dom_sf"/>
</dbReference>
<feature type="chain" id="PRO_5047055041" evidence="2">
    <location>
        <begin position="25"/>
        <end position="315"/>
    </location>
</feature>
<evidence type="ECO:0000256" key="2">
    <source>
        <dbReference type="SAM" id="SignalP"/>
    </source>
</evidence>
<dbReference type="RefSeq" id="WP_230527599.1">
    <property type="nucleotide sequence ID" value="NZ_JAJGAK010000003.1"/>
</dbReference>
<feature type="domain" description="NADP-dependent oxidoreductase" evidence="3">
    <location>
        <begin position="58"/>
        <end position="299"/>
    </location>
</feature>
<dbReference type="Pfam" id="PF00248">
    <property type="entry name" value="Aldo_ket_red"/>
    <property type="match status" value="1"/>
</dbReference>
<feature type="signal peptide" evidence="2">
    <location>
        <begin position="1"/>
        <end position="24"/>
    </location>
</feature>
<dbReference type="Gene3D" id="3.20.20.100">
    <property type="entry name" value="NADP-dependent oxidoreductase domain"/>
    <property type="match status" value="1"/>
</dbReference>
<feature type="region of interest" description="Disordered" evidence="1">
    <location>
        <begin position="31"/>
        <end position="54"/>
    </location>
</feature>
<dbReference type="CDD" id="cd19095">
    <property type="entry name" value="AKR_PA4992-like"/>
    <property type="match status" value="1"/>
</dbReference>
<evidence type="ECO:0000256" key="1">
    <source>
        <dbReference type="SAM" id="MobiDB-lite"/>
    </source>
</evidence>
<keyword evidence="2" id="KW-0732">Signal</keyword>
<keyword evidence="5" id="KW-1185">Reference proteome</keyword>
<dbReference type="EMBL" id="JAJGAK010000003">
    <property type="protein sequence ID" value="MCC8363794.1"/>
    <property type="molecule type" value="Genomic_DNA"/>
</dbReference>
<evidence type="ECO:0000313" key="5">
    <source>
        <dbReference type="Proteomes" id="UP001165293"/>
    </source>
</evidence>
<evidence type="ECO:0000259" key="3">
    <source>
        <dbReference type="Pfam" id="PF00248"/>
    </source>
</evidence>
<dbReference type="PROSITE" id="PS51318">
    <property type="entry name" value="TAT"/>
    <property type="match status" value="1"/>
</dbReference>
<proteinExistence type="predicted"/>
<comment type="caution">
    <text evidence="4">The sequence shown here is derived from an EMBL/GenBank/DDBJ whole genome shotgun (WGS) entry which is preliminary data.</text>
</comment>
<dbReference type="Proteomes" id="UP001165293">
    <property type="component" value="Unassembled WGS sequence"/>
</dbReference>
<dbReference type="PANTHER" id="PTHR43312:SF1">
    <property type="entry name" value="NADP-DEPENDENT OXIDOREDUCTASE DOMAIN-CONTAINING PROTEIN"/>
    <property type="match status" value="1"/>
</dbReference>
<dbReference type="SUPFAM" id="SSF51430">
    <property type="entry name" value="NAD(P)-linked oxidoreductase"/>
    <property type="match status" value="1"/>
</dbReference>
<gene>
    <name evidence="4" type="ORF">LK996_11995</name>
</gene>